<dbReference type="Pfam" id="PF01738">
    <property type="entry name" value="DLH"/>
    <property type="match status" value="1"/>
</dbReference>
<dbReference type="OrthoDB" id="3208682at2"/>
<sequence>MARTAADKGKSPSRDLSNIDLSEASAAAGGSPVLRGYLATPEGDGPFPAVLMIHEIFGLNDITVRHADRLAAAGYLTLAVDLFSDGGPRRCLVATMRALAAGEGRAFTDLATARDWLQDSGRTTGKIGVIGFCMGGGFALLLANDHFDAAAVNYGRRPKNPEEALAGACPIVANFGGKDRSLPDEAAKLSSLLDRLGVEHDIKEFPNAGHAFLNDAETGPRPLRPLFRVMGIKPDPQSAPEAWQRIEDHFAKHLKA</sequence>
<dbReference type="EMBL" id="RBIR01000002">
    <property type="protein sequence ID" value="RKR20805.1"/>
    <property type="molecule type" value="Genomic_DNA"/>
</dbReference>
<dbReference type="InterPro" id="IPR002925">
    <property type="entry name" value="Dienelactn_hydro"/>
</dbReference>
<dbReference type="PANTHER" id="PTHR46623:SF6">
    <property type="entry name" value="ALPHA_BETA-HYDROLASES SUPERFAMILY PROTEIN"/>
    <property type="match status" value="1"/>
</dbReference>
<dbReference type="SUPFAM" id="SSF53474">
    <property type="entry name" value="alpha/beta-Hydrolases"/>
    <property type="match status" value="1"/>
</dbReference>
<dbReference type="RefSeq" id="WP_120951491.1">
    <property type="nucleotide sequence ID" value="NZ_RBIR01000002.1"/>
</dbReference>
<evidence type="ECO:0000313" key="2">
    <source>
        <dbReference type="EMBL" id="RKR20805.1"/>
    </source>
</evidence>
<accession>A0A495EUX5</accession>
<gene>
    <name evidence="2" type="ORF">C8D78_1447</name>
</gene>
<evidence type="ECO:0000313" key="3">
    <source>
        <dbReference type="Proteomes" id="UP000276055"/>
    </source>
</evidence>
<dbReference type="GO" id="GO:0016787">
    <property type="term" value="F:hydrolase activity"/>
    <property type="evidence" value="ECO:0007669"/>
    <property type="project" value="InterPro"/>
</dbReference>
<feature type="domain" description="Dienelactone hydrolase" evidence="1">
    <location>
        <begin position="34"/>
        <end position="253"/>
    </location>
</feature>
<comment type="caution">
    <text evidence="2">The sequence shown here is derived from an EMBL/GenBank/DDBJ whole genome shotgun (WGS) entry which is preliminary data.</text>
</comment>
<dbReference type="Proteomes" id="UP000276055">
    <property type="component" value="Unassembled WGS sequence"/>
</dbReference>
<dbReference type="AlphaFoldDB" id="A0A495EUX5"/>
<dbReference type="PANTHER" id="PTHR46623">
    <property type="entry name" value="CARBOXYMETHYLENEBUTENOLIDASE-RELATED"/>
    <property type="match status" value="1"/>
</dbReference>
<proteinExistence type="predicted"/>
<reference evidence="2 3" key="1">
    <citation type="submission" date="2018-10" db="EMBL/GenBank/DDBJ databases">
        <title>Genomic Encyclopedia of Type Strains, Phase IV (KMG-IV): sequencing the most valuable type-strain genomes for metagenomic binning, comparative biology and taxonomic classification.</title>
        <authorList>
            <person name="Goeker M."/>
        </authorList>
    </citation>
    <scope>NUCLEOTIDE SEQUENCE [LARGE SCALE GENOMIC DNA]</scope>
    <source>
        <strain evidence="2 3">DSM 25586</strain>
    </source>
</reference>
<protein>
    <submittedName>
        <fullName evidence="2">Carboxymethylenebutenolidase</fullName>
    </submittedName>
</protein>
<dbReference type="Gene3D" id="3.40.50.1820">
    <property type="entry name" value="alpha/beta hydrolase"/>
    <property type="match status" value="1"/>
</dbReference>
<evidence type="ECO:0000259" key="1">
    <source>
        <dbReference type="Pfam" id="PF01738"/>
    </source>
</evidence>
<dbReference type="InterPro" id="IPR051049">
    <property type="entry name" value="Dienelactone_hydrolase-like"/>
</dbReference>
<name>A0A495EUX5_9MICC</name>
<dbReference type="InterPro" id="IPR029058">
    <property type="entry name" value="AB_hydrolase_fold"/>
</dbReference>
<organism evidence="2 3">
    <name type="scientific">Arthrobacter oryzae</name>
    <dbReference type="NCBI Taxonomy" id="409290"/>
    <lineage>
        <taxon>Bacteria</taxon>
        <taxon>Bacillati</taxon>
        <taxon>Actinomycetota</taxon>
        <taxon>Actinomycetes</taxon>
        <taxon>Micrococcales</taxon>
        <taxon>Micrococcaceae</taxon>
        <taxon>Arthrobacter</taxon>
    </lineage>
</organism>